<protein>
    <submittedName>
        <fullName evidence="1">Uncharacterized protein</fullName>
    </submittedName>
</protein>
<sequence length="120" mass="13244">MTQQQGELIGSLIKDTVSSVAQGSPLRHVRCGEEGRIGLVTVTSIGQRVLEYRVKRGAEGEVRVHYLYQRSRKFLPPTGTSGRMGGDTWGCEALRDDNKDDARILSRKPADTTIALCITR</sequence>
<dbReference type="Proteomes" id="UP000324222">
    <property type="component" value="Unassembled WGS sequence"/>
</dbReference>
<evidence type="ECO:0000313" key="1">
    <source>
        <dbReference type="EMBL" id="MPC08580.1"/>
    </source>
</evidence>
<reference evidence="1 2" key="1">
    <citation type="submission" date="2019-05" db="EMBL/GenBank/DDBJ databases">
        <title>Another draft genome of Portunus trituberculatus and its Hox gene families provides insights of decapod evolution.</title>
        <authorList>
            <person name="Jeong J.-H."/>
            <person name="Song I."/>
            <person name="Kim S."/>
            <person name="Choi T."/>
            <person name="Kim D."/>
            <person name="Ryu S."/>
            <person name="Kim W."/>
        </authorList>
    </citation>
    <scope>NUCLEOTIDE SEQUENCE [LARGE SCALE GENOMIC DNA]</scope>
    <source>
        <tissue evidence="1">Muscle</tissue>
    </source>
</reference>
<comment type="caution">
    <text evidence="1">The sequence shown here is derived from an EMBL/GenBank/DDBJ whole genome shotgun (WGS) entry which is preliminary data.</text>
</comment>
<name>A0A5B7CGX9_PORTR</name>
<proteinExistence type="predicted"/>
<keyword evidence="2" id="KW-1185">Reference proteome</keyword>
<organism evidence="1 2">
    <name type="scientific">Portunus trituberculatus</name>
    <name type="common">Swimming crab</name>
    <name type="synonym">Neptunus trituberculatus</name>
    <dbReference type="NCBI Taxonomy" id="210409"/>
    <lineage>
        <taxon>Eukaryota</taxon>
        <taxon>Metazoa</taxon>
        <taxon>Ecdysozoa</taxon>
        <taxon>Arthropoda</taxon>
        <taxon>Crustacea</taxon>
        <taxon>Multicrustacea</taxon>
        <taxon>Malacostraca</taxon>
        <taxon>Eumalacostraca</taxon>
        <taxon>Eucarida</taxon>
        <taxon>Decapoda</taxon>
        <taxon>Pleocyemata</taxon>
        <taxon>Brachyura</taxon>
        <taxon>Eubrachyura</taxon>
        <taxon>Portunoidea</taxon>
        <taxon>Portunidae</taxon>
        <taxon>Portuninae</taxon>
        <taxon>Portunus</taxon>
    </lineage>
</organism>
<accession>A0A5B7CGX9</accession>
<dbReference type="AlphaFoldDB" id="A0A5B7CGX9"/>
<dbReference type="EMBL" id="VSRR010000035">
    <property type="protein sequence ID" value="MPC08580.1"/>
    <property type="molecule type" value="Genomic_DNA"/>
</dbReference>
<evidence type="ECO:0000313" key="2">
    <source>
        <dbReference type="Proteomes" id="UP000324222"/>
    </source>
</evidence>
<gene>
    <name evidence="1" type="ORF">E2C01_001168</name>
</gene>